<evidence type="ECO:0000313" key="2">
    <source>
        <dbReference type="EMBL" id="PAV30879.1"/>
    </source>
</evidence>
<dbReference type="AlphaFoldDB" id="A0A2A2IGJ4"/>
<keyword evidence="1" id="KW-1133">Transmembrane helix</keyword>
<protein>
    <recommendedName>
        <fullName evidence="4">CXXC-20-CXXC protein</fullName>
    </recommendedName>
</protein>
<comment type="caution">
    <text evidence="2">The sequence shown here is derived from an EMBL/GenBank/DDBJ whole genome shotgun (WGS) entry which is preliminary data.</text>
</comment>
<proteinExistence type="predicted"/>
<dbReference type="InterPro" id="IPR026369">
    <property type="entry name" value="CxxC_20_CxxC"/>
</dbReference>
<evidence type="ECO:0000313" key="3">
    <source>
        <dbReference type="Proteomes" id="UP000218887"/>
    </source>
</evidence>
<dbReference type="EMBL" id="NPOA01000002">
    <property type="protein sequence ID" value="PAV30879.1"/>
    <property type="molecule type" value="Genomic_DNA"/>
</dbReference>
<accession>A0A2A2IGJ4</accession>
<keyword evidence="1" id="KW-0472">Membrane</keyword>
<sequence length="119" mass="13777">MESKLYHFQKTYGYLTKINGRRVSLQKCESCSSQFSWSKIYKSFWWAYKPIECGNCGVKHRITILGRFTFVALTMIPMLTFMYFLTPFNNIIATIGTGSIILIIGSLFTPYVVQYENSP</sequence>
<keyword evidence="3" id="KW-1185">Reference proteome</keyword>
<name>A0A2A2IGJ4_9BACI</name>
<evidence type="ECO:0008006" key="4">
    <source>
        <dbReference type="Google" id="ProtNLM"/>
    </source>
</evidence>
<reference evidence="2 3" key="1">
    <citation type="submission" date="2017-08" db="EMBL/GenBank/DDBJ databases">
        <title>Virgibacillus indicus sp. nov. and Virgibacillus profoundi sp. nov, two moderately halophilic bacteria isolated from marine sediment by using the Microfluidic Streak Plate.</title>
        <authorList>
            <person name="Xu B."/>
            <person name="Hu B."/>
            <person name="Wang J."/>
            <person name="Zhu Y."/>
            <person name="Huang L."/>
            <person name="Du W."/>
            <person name="Huang Y."/>
        </authorList>
    </citation>
    <scope>NUCLEOTIDE SEQUENCE [LARGE SCALE GENOMIC DNA]</scope>
    <source>
        <strain evidence="2 3">IO3-P3-H5</strain>
    </source>
</reference>
<evidence type="ECO:0000256" key="1">
    <source>
        <dbReference type="SAM" id="Phobius"/>
    </source>
</evidence>
<dbReference type="NCBIfam" id="TIGR04104">
    <property type="entry name" value="cxxc_20_cxxc"/>
    <property type="match status" value="1"/>
</dbReference>
<dbReference type="Proteomes" id="UP000218887">
    <property type="component" value="Unassembled WGS sequence"/>
</dbReference>
<organism evidence="2 3">
    <name type="scientific">Virgibacillus profundi</name>
    <dbReference type="NCBI Taxonomy" id="2024555"/>
    <lineage>
        <taxon>Bacteria</taxon>
        <taxon>Bacillati</taxon>
        <taxon>Bacillota</taxon>
        <taxon>Bacilli</taxon>
        <taxon>Bacillales</taxon>
        <taxon>Bacillaceae</taxon>
        <taxon>Virgibacillus</taxon>
    </lineage>
</organism>
<gene>
    <name evidence="2" type="ORF">CIL05_03950</name>
</gene>
<dbReference type="OrthoDB" id="2970506at2"/>
<feature type="transmembrane region" description="Helical" evidence="1">
    <location>
        <begin position="64"/>
        <end position="85"/>
    </location>
</feature>
<keyword evidence="1" id="KW-0812">Transmembrane</keyword>
<feature type="transmembrane region" description="Helical" evidence="1">
    <location>
        <begin position="91"/>
        <end position="113"/>
    </location>
</feature>